<dbReference type="Proteomes" id="UP001589748">
    <property type="component" value="Unassembled WGS sequence"/>
</dbReference>
<sequence length="314" mass="32670">MRRENRTDEGFTLLEVIIALSLLAVISTSALVLFTRGMTTTSNLERRQAAIALASSGIDRARALSPAQLVSGRTQADVTTAWNASSAPDRGLTLPTWDAATPVGPLLLPITETPSVGNVTYTVRTLVGVCFRSRTAGTTGAGSAACDRAGMASAPLSTPTGLVRENRVVVEVLWTSVTGGSGCVDNACVYRVSTLVDGNSDQLWNVAAPPVQTSRSVTVTPRTDAADTTPRNINPMYGAGNVGPGTVVVVTAWSGAGQLTIDGKAYDAATNRSGSTFGYLPVVNDLGSYSLSYYLLNSDGQASDTVTMTLRISS</sequence>
<feature type="transmembrane region" description="Helical" evidence="1">
    <location>
        <begin position="12"/>
        <end position="34"/>
    </location>
</feature>
<organism evidence="2 3">
    <name type="scientific">Kineococcus gynurae</name>
    <dbReference type="NCBI Taxonomy" id="452979"/>
    <lineage>
        <taxon>Bacteria</taxon>
        <taxon>Bacillati</taxon>
        <taxon>Actinomycetota</taxon>
        <taxon>Actinomycetes</taxon>
        <taxon>Kineosporiales</taxon>
        <taxon>Kineosporiaceae</taxon>
        <taxon>Kineococcus</taxon>
    </lineage>
</organism>
<keyword evidence="1" id="KW-1133">Transmembrane helix</keyword>
<proteinExistence type="predicted"/>
<name>A0ABV5LUT5_9ACTN</name>
<comment type="caution">
    <text evidence="2">The sequence shown here is derived from an EMBL/GenBank/DDBJ whole genome shotgun (WGS) entry which is preliminary data.</text>
</comment>
<dbReference type="RefSeq" id="WP_380137812.1">
    <property type="nucleotide sequence ID" value="NZ_JBHLUI010000008.1"/>
</dbReference>
<dbReference type="EMBL" id="JBHMDM010000007">
    <property type="protein sequence ID" value="MFB9377825.1"/>
    <property type="molecule type" value="Genomic_DNA"/>
</dbReference>
<dbReference type="NCBIfam" id="TIGR02532">
    <property type="entry name" value="IV_pilin_GFxxxE"/>
    <property type="match status" value="1"/>
</dbReference>
<gene>
    <name evidence="2" type="ORF">ACFFVI_12690</name>
</gene>
<dbReference type="InterPro" id="IPR012902">
    <property type="entry name" value="N_methyl_site"/>
</dbReference>
<evidence type="ECO:0000256" key="1">
    <source>
        <dbReference type="SAM" id="Phobius"/>
    </source>
</evidence>
<accession>A0ABV5LUT5</accession>
<dbReference type="PROSITE" id="PS00409">
    <property type="entry name" value="PROKAR_NTER_METHYL"/>
    <property type="match status" value="1"/>
</dbReference>
<protein>
    <submittedName>
        <fullName evidence="2">Prepilin-type N-terminal cleavage/methylation domain-containing protein</fullName>
    </submittedName>
</protein>
<keyword evidence="1" id="KW-0472">Membrane</keyword>
<reference evidence="2 3" key="1">
    <citation type="submission" date="2024-09" db="EMBL/GenBank/DDBJ databases">
        <authorList>
            <person name="Sun Q."/>
            <person name="Mori K."/>
        </authorList>
    </citation>
    <scope>NUCLEOTIDE SEQUENCE [LARGE SCALE GENOMIC DNA]</scope>
    <source>
        <strain evidence="2 3">TISTR 1856</strain>
    </source>
</reference>
<evidence type="ECO:0000313" key="2">
    <source>
        <dbReference type="EMBL" id="MFB9377825.1"/>
    </source>
</evidence>
<keyword evidence="3" id="KW-1185">Reference proteome</keyword>
<dbReference type="Pfam" id="PF07963">
    <property type="entry name" value="N_methyl"/>
    <property type="match status" value="1"/>
</dbReference>
<evidence type="ECO:0000313" key="3">
    <source>
        <dbReference type="Proteomes" id="UP001589748"/>
    </source>
</evidence>
<keyword evidence="1" id="KW-0812">Transmembrane</keyword>